<feature type="transmembrane region" description="Helical" evidence="1">
    <location>
        <begin position="138"/>
        <end position="161"/>
    </location>
</feature>
<reference evidence="2 3" key="1">
    <citation type="submission" date="2024-08" db="EMBL/GenBank/DDBJ databases">
        <authorList>
            <person name="Cucini C."/>
            <person name="Frati F."/>
        </authorList>
    </citation>
    <scope>NUCLEOTIDE SEQUENCE [LARGE SCALE GENOMIC DNA]</scope>
</reference>
<sequence>MISSRFFAIFHVQILLGNLFWGTPFKWDRKTCTLFVTKKAYLRYCFSVTILVLITSFWVFQVIRYKLLEKTADMSYAFTYALMICGILDIFAASPTLRHAQYLASFFNNFTQIFEKLRREYMPNFEPNVDCTNWFFDFIIFSSTFSGPFCGLVIASHYFIYPQWPLYLTSLLPSDNLTFPYLISFGIFYFWFLQMIWAILLLDFVIIVTVVRYGWLLTNEFHFGEQHGNKKYKTGPAFRKQENVQRNLRVLQILHLNALEIYSGVIIPLQTVVTNLVIFCNFVIIRYWEILTVLDISMLLIWIVLGNSLAVVGLTCCAMLYQRSVKLKKSLRCHDWKTKAGNKLMAKFIKSVIPFRFGYGKMYVIRKKSVLKFL</sequence>
<name>A0ABP1S792_9HEXA</name>
<proteinExistence type="predicted"/>
<protein>
    <recommendedName>
        <fullName evidence="4">Odorant receptor</fullName>
    </recommendedName>
</protein>
<keyword evidence="1" id="KW-0472">Membrane</keyword>
<comment type="caution">
    <text evidence="2">The sequence shown here is derived from an EMBL/GenBank/DDBJ whole genome shotgun (WGS) entry which is preliminary data.</text>
</comment>
<evidence type="ECO:0000256" key="1">
    <source>
        <dbReference type="SAM" id="Phobius"/>
    </source>
</evidence>
<keyword evidence="1" id="KW-0812">Transmembrane</keyword>
<dbReference type="EMBL" id="CAXLJM020000164">
    <property type="protein sequence ID" value="CAL8145603.1"/>
    <property type="molecule type" value="Genomic_DNA"/>
</dbReference>
<evidence type="ECO:0000313" key="3">
    <source>
        <dbReference type="Proteomes" id="UP001642540"/>
    </source>
</evidence>
<feature type="transmembrane region" description="Helical" evidence="1">
    <location>
        <begin position="181"/>
        <end position="211"/>
    </location>
</feature>
<organism evidence="2 3">
    <name type="scientific">Orchesella dallaii</name>
    <dbReference type="NCBI Taxonomy" id="48710"/>
    <lineage>
        <taxon>Eukaryota</taxon>
        <taxon>Metazoa</taxon>
        <taxon>Ecdysozoa</taxon>
        <taxon>Arthropoda</taxon>
        <taxon>Hexapoda</taxon>
        <taxon>Collembola</taxon>
        <taxon>Entomobryomorpha</taxon>
        <taxon>Entomobryoidea</taxon>
        <taxon>Orchesellidae</taxon>
        <taxon>Orchesellinae</taxon>
        <taxon>Orchesella</taxon>
    </lineage>
</organism>
<gene>
    <name evidence="2" type="ORF">ODALV1_LOCUS30545</name>
</gene>
<feature type="transmembrane region" description="Helical" evidence="1">
    <location>
        <begin position="75"/>
        <end position="93"/>
    </location>
</feature>
<feature type="transmembrane region" description="Helical" evidence="1">
    <location>
        <begin position="41"/>
        <end position="63"/>
    </location>
</feature>
<dbReference type="Proteomes" id="UP001642540">
    <property type="component" value="Unassembled WGS sequence"/>
</dbReference>
<accession>A0ABP1S792</accession>
<keyword evidence="1" id="KW-1133">Transmembrane helix</keyword>
<feature type="transmembrane region" description="Helical" evidence="1">
    <location>
        <begin position="300"/>
        <end position="321"/>
    </location>
</feature>
<keyword evidence="3" id="KW-1185">Reference proteome</keyword>
<evidence type="ECO:0000313" key="2">
    <source>
        <dbReference type="EMBL" id="CAL8145603.1"/>
    </source>
</evidence>
<feature type="transmembrane region" description="Helical" evidence="1">
    <location>
        <begin position="261"/>
        <end position="288"/>
    </location>
</feature>
<evidence type="ECO:0008006" key="4">
    <source>
        <dbReference type="Google" id="ProtNLM"/>
    </source>
</evidence>